<feature type="region of interest" description="Disordered" evidence="1">
    <location>
        <begin position="43"/>
        <end position="84"/>
    </location>
</feature>
<evidence type="ECO:0000313" key="2">
    <source>
        <dbReference type="EMBL" id="KAI3957442.1"/>
    </source>
</evidence>
<comment type="caution">
    <text evidence="2">The sequence shown here is derived from an EMBL/GenBank/DDBJ whole genome shotgun (WGS) entry which is preliminary data.</text>
</comment>
<dbReference type="AlphaFoldDB" id="A0AAD4TEX8"/>
<accession>A0AAD4TEX8</accession>
<evidence type="ECO:0000256" key="1">
    <source>
        <dbReference type="SAM" id="MobiDB-lite"/>
    </source>
</evidence>
<organism evidence="2 3">
    <name type="scientific">Papaver atlanticum</name>
    <dbReference type="NCBI Taxonomy" id="357466"/>
    <lineage>
        <taxon>Eukaryota</taxon>
        <taxon>Viridiplantae</taxon>
        <taxon>Streptophyta</taxon>
        <taxon>Embryophyta</taxon>
        <taxon>Tracheophyta</taxon>
        <taxon>Spermatophyta</taxon>
        <taxon>Magnoliopsida</taxon>
        <taxon>Ranunculales</taxon>
        <taxon>Papaveraceae</taxon>
        <taxon>Papaveroideae</taxon>
        <taxon>Papaver</taxon>
    </lineage>
</organism>
<reference evidence="2" key="1">
    <citation type="submission" date="2022-04" db="EMBL/GenBank/DDBJ databases">
        <title>A functionally conserved STORR gene fusion in Papaver species that diverged 16.8 million years ago.</title>
        <authorList>
            <person name="Catania T."/>
        </authorList>
    </citation>
    <scope>NUCLEOTIDE SEQUENCE</scope>
    <source>
        <strain evidence="2">S-188037</strain>
    </source>
</reference>
<proteinExistence type="predicted"/>
<feature type="compositionally biased region" description="Polar residues" evidence="1">
    <location>
        <begin position="51"/>
        <end position="61"/>
    </location>
</feature>
<dbReference type="EMBL" id="JAJJMB010001336">
    <property type="protein sequence ID" value="KAI3957442.1"/>
    <property type="molecule type" value="Genomic_DNA"/>
</dbReference>
<name>A0AAD4TEX8_9MAGN</name>
<sequence length="120" mass="13647">MADNTEESEGGSGQRIETGNMEILMKSMADLREHQRLLEERIGIFPPEHNSGGTSQTSNQGDMIMPVRNQNQPGYGIPPDPEKAEEWLQNAEHVLEHVSNDRGTWVKLVTYRFRGPSRDW</sequence>
<gene>
    <name evidence="2" type="ORF">MKW98_003163</name>
</gene>
<evidence type="ECO:0000313" key="3">
    <source>
        <dbReference type="Proteomes" id="UP001202328"/>
    </source>
</evidence>
<protein>
    <submittedName>
        <fullName evidence="2">Uncharacterized protein</fullName>
    </submittedName>
</protein>
<dbReference type="Proteomes" id="UP001202328">
    <property type="component" value="Unassembled WGS sequence"/>
</dbReference>
<keyword evidence="3" id="KW-1185">Reference proteome</keyword>